<protein>
    <submittedName>
        <fullName evidence="3">Secreted protein</fullName>
    </submittedName>
</protein>
<sequence>MSRERAQADLHSNCFLLVPLMPLCQSLNRRNSHLTIEDHRSGHVPRIRFVQDVDRDESGKQAKA</sequence>
<dbReference type="Proteomes" id="UP000271162">
    <property type="component" value="Unassembled WGS sequence"/>
</dbReference>
<dbReference type="STRING" id="27835.A0A0N4YDZ0"/>
<gene>
    <name evidence="1" type="ORF">NBR_LOCUS14877</name>
</gene>
<evidence type="ECO:0000313" key="1">
    <source>
        <dbReference type="EMBL" id="VDL78471.1"/>
    </source>
</evidence>
<reference evidence="3" key="1">
    <citation type="submission" date="2017-02" db="UniProtKB">
        <authorList>
            <consortium name="WormBaseParasite"/>
        </authorList>
    </citation>
    <scope>IDENTIFICATION</scope>
</reference>
<accession>A0A0N4YDZ0</accession>
<evidence type="ECO:0000313" key="3">
    <source>
        <dbReference type="WBParaSite" id="NBR_0001487401-mRNA-1"/>
    </source>
</evidence>
<name>A0A0N4YDZ0_NIPBR</name>
<dbReference type="AlphaFoldDB" id="A0A0N4YDZ0"/>
<proteinExistence type="predicted"/>
<dbReference type="WBParaSite" id="NBR_0001487401-mRNA-1">
    <property type="protein sequence ID" value="NBR_0001487401-mRNA-1"/>
    <property type="gene ID" value="NBR_0001487401"/>
</dbReference>
<dbReference type="EMBL" id="UYSL01021521">
    <property type="protein sequence ID" value="VDL78471.1"/>
    <property type="molecule type" value="Genomic_DNA"/>
</dbReference>
<evidence type="ECO:0000313" key="2">
    <source>
        <dbReference type="Proteomes" id="UP000271162"/>
    </source>
</evidence>
<organism evidence="3">
    <name type="scientific">Nippostrongylus brasiliensis</name>
    <name type="common">Rat hookworm</name>
    <dbReference type="NCBI Taxonomy" id="27835"/>
    <lineage>
        <taxon>Eukaryota</taxon>
        <taxon>Metazoa</taxon>
        <taxon>Ecdysozoa</taxon>
        <taxon>Nematoda</taxon>
        <taxon>Chromadorea</taxon>
        <taxon>Rhabditida</taxon>
        <taxon>Rhabditina</taxon>
        <taxon>Rhabditomorpha</taxon>
        <taxon>Strongyloidea</taxon>
        <taxon>Heligmosomidae</taxon>
        <taxon>Nippostrongylus</taxon>
    </lineage>
</organism>
<reference evidence="1 2" key="2">
    <citation type="submission" date="2018-11" db="EMBL/GenBank/DDBJ databases">
        <authorList>
            <consortium name="Pathogen Informatics"/>
        </authorList>
    </citation>
    <scope>NUCLEOTIDE SEQUENCE [LARGE SCALE GENOMIC DNA]</scope>
</reference>
<keyword evidence="2" id="KW-1185">Reference proteome</keyword>